<dbReference type="GO" id="GO:0005319">
    <property type="term" value="F:lipid transporter activity"/>
    <property type="evidence" value="ECO:0007669"/>
    <property type="project" value="InterPro"/>
</dbReference>
<dbReference type="AlphaFoldDB" id="A0A183DYN9"/>
<accession>A0A183DYN9</accession>
<evidence type="ECO:0000313" key="3">
    <source>
        <dbReference type="EMBL" id="VDN23077.1"/>
    </source>
</evidence>
<dbReference type="Gene3D" id="2.20.80.10">
    <property type="entry name" value="Lipovitellin-phosvitin complex, chain A, domain 4"/>
    <property type="match status" value="1"/>
</dbReference>
<feature type="domain" description="Vitellinogen open beta-sheet" evidence="2">
    <location>
        <begin position="2"/>
        <end position="110"/>
    </location>
</feature>
<keyword evidence="4" id="KW-1185">Reference proteome</keyword>
<keyword evidence="1" id="KW-0758">Storage protein</keyword>
<dbReference type="EMBL" id="UYRT01080615">
    <property type="protein sequence ID" value="VDN23077.1"/>
    <property type="molecule type" value="Genomic_DNA"/>
</dbReference>
<sequence>MLVFELSRVFPTLSGLPLQFMLNASLAFKMDGKMRLNFVELLRQRGDADAQVKFRPSVSASLGARVLLRAGHVASGALASSNLYGATDFLRQMELRQGSRLSLKAEVPHHDIFIAKFRNDAAKVEMNRHQPLISIRRVRQAVDQRYCSGENLAKILGLKACYNVIFIFFTAGVEYKVKMTKPIRADFPVLEGTIRLEKADPALNSYQLLVERASDLHNLLDPWPFRWPSLHSPKLHSHIMIYHVNCLREVEAGLIVTRKLIEKDGLQFYKAQLGLFTHF</sequence>
<evidence type="ECO:0000313" key="5">
    <source>
        <dbReference type="WBParaSite" id="GPUH_0001384501-mRNA-1"/>
    </source>
</evidence>
<name>A0A183DYN9_9BILA</name>
<dbReference type="InterPro" id="IPR015255">
    <property type="entry name" value="Vitellinogen_open_b-sht"/>
</dbReference>
<dbReference type="OrthoDB" id="6484170at2759"/>
<proteinExistence type="predicted"/>
<dbReference type="InterPro" id="IPR015819">
    <property type="entry name" value="Lipid_transp_b-sht_shell"/>
</dbReference>
<dbReference type="WBParaSite" id="GPUH_0001384501-mRNA-1">
    <property type="protein sequence ID" value="GPUH_0001384501-mRNA-1"/>
    <property type="gene ID" value="GPUH_0001384501"/>
</dbReference>
<organism evidence="5">
    <name type="scientific">Gongylonema pulchrum</name>
    <dbReference type="NCBI Taxonomy" id="637853"/>
    <lineage>
        <taxon>Eukaryota</taxon>
        <taxon>Metazoa</taxon>
        <taxon>Ecdysozoa</taxon>
        <taxon>Nematoda</taxon>
        <taxon>Chromadorea</taxon>
        <taxon>Rhabditida</taxon>
        <taxon>Spirurina</taxon>
        <taxon>Spiruromorpha</taxon>
        <taxon>Spiruroidea</taxon>
        <taxon>Gongylonematidae</taxon>
        <taxon>Gongylonema</taxon>
    </lineage>
</organism>
<dbReference type="SUPFAM" id="SSF56968">
    <property type="entry name" value="Lipovitellin-phosvitin complex, beta-sheet shell regions"/>
    <property type="match status" value="1"/>
</dbReference>
<evidence type="ECO:0000259" key="2">
    <source>
        <dbReference type="Pfam" id="PF09172"/>
    </source>
</evidence>
<gene>
    <name evidence="3" type="ORF">GPUH_LOCUS13830</name>
</gene>
<protein>
    <submittedName>
        <fullName evidence="5">DUF1943 domain-containing protein</fullName>
    </submittedName>
</protein>
<reference evidence="5" key="1">
    <citation type="submission" date="2016-06" db="UniProtKB">
        <authorList>
            <consortium name="WormBaseParasite"/>
        </authorList>
    </citation>
    <scope>IDENTIFICATION</scope>
</reference>
<evidence type="ECO:0000256" key="1">
    <source>
        <dbReference type="ARBA" id="ARBA00022761"/>
    </source>
</evidence>
<dbReference type="Pfam" id="PF09172">
    <property type="entry name" value="Vit_open_b-sht"/>
    <property type="match status" value="1"/>
</dbReference>
<evidence type="ECO:0000313" key="4">
    <source>
        <dbReference type="Proteomes" id="UP000271098"/>
    </source>
</evidence>
<reference evidence="3 4" key="2">
    <citation type="submission" date="2018-11" db="EMBL/GenBank/DDBJ databases">
        <authorList>
            <consortium name="Pathogen Informatics"/>
        </authorList>
    </citation>
    <scope>NUCLEOTIDE SEQUENCE [LARGE SCALE GENOMIC DNA]</scope>
</reference>
<dbReference type="Proteomes" id="UP000271098">
    <property type="component" value="Unassembled WGS sequence"/>
</dbReference>